<proteinExistence type="inferred from homology"/>
<feature type="transmembrane region" description="Helical" evidence="10">
    <location>
        <begin position="148"/>
        <end position="166"/>
    </location>
</feature>
<dbReference type="FunFam" id="1.20.1250.20:FF:000134">
    <property type="entry name" value="MFS sugar transporter protein"/>
    <property type="match status" value="1"/>
</dbReference>
<feature type="transmembrane region" description="Helical" evidence="10">
    <location>
        <begin position="471"/>
        <end position="492"/>
    </location>
</feature>
<dbReference type="Proteomes" id="UP000298327">
    <property type="component" value="Unassembled WGS sequence"/>
</dbReference>
<dbReference type="GO" id="GO:0005351">
    <property type="term" value="F:carbohydrate:proton symporter activity"/>
    <property type="evidence" value="ECO:0007669"/>
    <property type="project" value="TreeGrafter"/>
</dbReference>
<keyword evidence="3 8" id="KW-0813">Transport</keyword>
<accession>A0A4Y9YXQ8</accession>
<keyword evidence="5 10" id="KW-1133">Transmembrane helix</keyword>
<feature type="region of interest" description="Disordered" evidence="9">
    <location>
        <begin position="1"/>
        <end position="26"/>
    </location>
</feature>
<dbReference type="InterPro" id="IPR005828">
    <property type="entry name" value="MFS_sugar_transport-like"/>
</dbReference>
<dbReference type="InterPro" id="IPR003663">
    <property type="entry name" value="Sugar/inositol_transpt"/>
</dbReference>
<comment type="similarity">
    <text evidence="2 8">Belongs to the major facilitator superfamily. Sugar transporter (TC 2.A.1.1) family.</text>
</comment>
<feature type="transmembrane region" description="Helical" evidence="10">
    <location>
        <begin position="365"/>
        <end position="385"/>
    </location>
</feature>
<evidence type="ECO:0000256" key="1">
    <source>
        <dbReference type="ARBA" id="ARBA00004141"/>
    </source>
</evidence>
<protein>
    <recommendedName>
        <fullName evidence="11">Major facilitator superfamily (MFS) profile domain-containing protein</fullName>
    </recommendedName>
</protein>
<feature type="compositionally biased region" description="Basic and acidic residues" evidence="9">
    <location>
        <begin position="11"/>
        <end position="26"/>
    </location>
</feature>
<dbReference type="InterPro" id="IPR020846">
    <property type="entry name" value="MFS_dom"/>
</dbReference>
<evidence type="ECO:0000259" key="11">
    <source>
        <dbReference type="PROSITE" id="PS50850"/>
    </source>
</evidence>
<dbReference type="EMBL" id="SEOQ01000239">
    <property type="protein sequence ID" value="TFY66537.1"/>
    <property type="molecule type" value="Genomic_DNA"/>
</dbReference>
<comment type="caution">
    <text evidence="12">The sequence shown here is derived from an EMBL/GenBank/DDBJ whole genome shotgun (WGS) entry which is preliminary data.</text>
</comment>
<name>A0A4Y9YXQ8_9AGAM</name>
<feature type="transmembrane region" description="Helical" evidence="10">
    <location>
        <begin position="327"/>
        <end position="345"/>
    </location>
</feature>
<feature type="transmembrane region" description="Helical" evidence="10">
    <location>
        <begin position="430"/>
        <end position="450"/>
    </location>
</feature>
<evidence type="ECO:0000256" key="7">
    <source>
        <dbReference type="ARBA" id="ARBA00049119"/>
    </source>
</evidence>
<evidence type="ECO:0000256" key="4">
    <source>
        <dbReference type="ARBA" id="ARBA00022692"/>
    </source>
</evidence>
<evidence type="ECO:0000256" key="2">
    <source>
        <dbReference type="ARBA" id="ARBA00010992"/>
    </source>
</evidence>
<keyword evidence="13" id="KW-1185">Reference proteome</keyword>
<comment type="catalytic activity">
    <reaction evidence="7">
        <text>myo-inositol(out) + H(+)(out) = myo-inositol(in) + H(+)(in)</text>
        <dbReference type="Rhea" id="RHEA:60364"/>
        <dbReference type="ChEBI" id="CHEBI:15378"/>
        <dbReference type="ChEBI" id="CHEBI:17268"/>
    </reaction>
</comment>
<evidence type="ECO:0000256" key="3">
    <source>
        <dbReference type="ARBA" id="ARBA00022448"/>
    </source>
</evidence>
<dbReference type="PANTHER" id="PTHR48022">
    <property type="entry name" value="PLASTIDIC GLUCOSE TRANSPORTER 4"/>
    <property type="match status" value="1"/>
</dbReference>
<feature type="transmembrane region" description="Helical" evidence="10">
    <location>
        <begin position="397"/>
        <end position="418"/>
    </location>
</feature>
<dbReference type="InterPro" id="IPR036259">
    <property type="entry name" value="MFS_trans_sf"/>
</dbReference>
<evidence type="ECO:0000256" key="10">
    <source>
        <dbReference type="SAM" id="Phobius"/>
    </source>
</evidence>
<evidence type="ECO:0000256" key="6">
    <source>
        <dbReference type="ARBA" id="ARBA00023136"/>
    </source>
</evidence>
<keyword evidence="6 10" id="KW-0472">Membrane</keyword>
<gene>
    <name evidence="12" type="ORF">EVG20_g4562</name>
</gene>
<feature type="domain" description="Major facilitator superfamily (MFS) profile" evidence="11">
    <location>
        <begin position="79"/>
        <end position="524"/>
    </location>
</feature>
<feature type="transmembrane region" description="Helical" evidence="10">
    <location>
        <begin position="113"/>
        <end position="136"/>
    </location>
</feature>
<dbReference type="GO" id="GO:0016020">
    <property type="term" value="C:membrane"/>
    <property type="evidence" value="ECO:0007669"/>
    <property type="project" value="UniProtKB-SubCell"/>
</dbReference>
<dbReference type="NCBIfam" id="TIGR00879">
    <property type="entry name" value="SP"/>
    <property type="match status" value="1"/>
</dbReference>
<sequence>MFSSSLKHVGSKSEAKDKDKDKDKDIGIEDVHSIDVLEEPELRDEKTKIKVTNNADYAAAVEQGHINPFTWSAFVLYMCASVAFLCSCGNGYDGSLMTAINGMPFYERRFNQGSLDVSTGLIFSIYTVGQMCGSLFAGQLCDRFGRRSGMFVGCVIIMVGAATIASSEAKRQFVAGRFVLGFGIAIATIGAPTYTVEVAPPQWRGRLTSLYNTGWNGGAIAAAAITLGTQRIQSDWSWRIPLILQAAPACVVVCTVWFLPESPRWLMAHGRDAEAFAFLTKYHGNGDPNHPIVKLQTREFKEGIRTDGSDKRWWDFRSRALFATNNARWRFLMVFLMGFFGQMSGNGLGYFNLSIYESLGFGTQMQFNMNLINSCLAALTAWVAVSLEDRMPRRKVLVIGTFLCAVMLALNAAFSAKWATYGDGPKNLQAVGNAGVAFFFLFGIVYAFTYTPLQSLYPAECLETTTRAKGVSAKIFIISCTSFINLFCTPIAYGRIGWRYVLVYVGWDAFETVIWRANRDGRWRYDRMLRPFHSDRAHRITAVVQELDEIFSSENPVKASKQKRKVIITEAGEVKPIEESP</sequence>
<keyword evidence="4 10" id="KW-0812">Transmembrane</keyword>
<feature type="transmembrane region" description="Helical" evidence="10">
    <location>
        <begin position="71"/>
        <end position="92"/>
    </location>
</feature>
<evidence type="ECO:0000256" key="8">
    <source>
        <dbReference type="RuleBase" id="RU003346"/>
    </source>
</evidence>
<evidence type="ECO:0000313" key="12">
    <source>
        <dbReference type="EMBL" id="TFY66537.1"/>
    </source>
</evidence>
<dbReference type="STRING" id="205917.A0A4Y9YXQ8"/>
<dbReference type="Gene3D" id="1.20.1250.20">
    <property type="entry name" value="MFS general substrate transporter like domains"/>
    <property type="match status" value="1"/>
</dbReference>
<dbReference type="OrthoDB" id="6133115at2759"/>
<dbReference type="AlphaFoldDB" id="A0A4Y9YXQ8"/>
<reference evidence="12 13" key="1">
    <citation type="submission" date="2019-02" db="EMBL/GenBank/DDBJ databases">
        <title>Genome sequencing of the rare red list fungi Dentipellis fragilis.</title>
        <authorList>
            <person name="Buettner E."/>
            <person name="Kellner H."/>
        </authorList>
    </citation>
    <scope>NUCLEOTIDE SEQUENCE [LARGE SCALE GENOMIC DNA]</scope>
    <source>
        <strain evidence="12 13">DSM 105465</strain>
    </source>
</reference>
<comment type="subcellular location">
    <subcellularLocation>
        <location evidence="1">Membrane</location>
        <topology evidence="1">Multi-pass membrane protein</topology>
    </subcellularLocation>
</comment>
<organism evidence="12 13">
    <name type="scientific">Dentipellis fragilis</name>
    <dbReference type="NCBI Taxonomy" id="205917"/>
    <lineage>
        <taxon>Eukaryota</taxon>
        <taxon>Fungi</taxon>
        <taxon>Dikarya</taxon>
        <taxon>Basidiomycota</taxon>
        <taxon>Agaricomycotina</taxon>
        <taxon>Agaricomycetes</taxon>
        <taxon>Russulales</taxon>
        <taxon>Hericiaceae</taxon>
        <taxon>Dentipellis</taxon>
    </lineage>
</organism>
<evidence type="ECO:0000313" key="13">
    <source>
        <dbReference type="Proteomes" id="UP000298327"/>
    </source>
</evidence>
<dbReference type="Pfam" id="PF00083">
    <property type="entry name" value="Sugar_tr"/>
    <property type="match status" value="1"/>
</dbReference>
<evidence type="ECO:0000256" key="5">
    <source>
        <dbReference type="ARBA" id="ARBA00022989"/>
    </source>
</evidence>
<feature type="transmembrane region" description="Helical" evidence="10">
    <location>
        <begin position="178"/>
        <end position="196"/>
    </location>
</feature>
<dbReference type="SUPFAM" id="SSF103473">
    <property type="entry name" value="MFS general substrate transporter"/>
    <property type="match status" value="1"/>
</dbReference>
<feature type="transmembrane region" description="Helical" evidence="10">
    <location>
        <begin position="238"/>
        <end position="259"/>
    </location>
</feature>
<evidence type="ECO:0000256" key="9">
    <source>
        <dbReference type="SAM" id="MobiDB-lite"/>
    </source>
</evidence>
<dbReference type="InterPro" id="IPR050360">
    <property type="entry name" value="MFS_Sugar_Transporters"/>
</dbReference>
<dbReference type="PROSITE" id="PS50850">
    <property type="entry name" value="MFS"/>
    <property type="match status" value="1"/>
</dbReference>
<dbReference type="PANTHER" id="PTHR48022:SF36">
    <property type="entry name" value="LACTOSE PERMEASE, PUTATIVE (AFU_ORTHOLOGUE AFUA_1G17310)-RELATED"/>
    <property type="match status" value="1"/>
</dbReference>